<protein>
    <recommendedName>
        <fullName evidence="3">SpoVT-AbrB domain-containing protein</fullName>
    </recommendedName>
</protein>
<dbReference type="EMBL" id="MNUO01000131">
    <property type="protein sequence ID" value="OIN95675.1"/>
    <property type="molecule type" value="Genomic_DNA"/>
</dbReference>
<reference evidence="1 2" key="1">
    <citation type="journal article" date="2016" name="Environ. Microbiol.">
        <title>Genomic resolution of a cold subsurface aquifer community provides metabolic insights for novel microbes adapted to high CO concentrations.</title>
        <authorList>
            <person name="Probst A.J."/>
            <person name="Castelle C.J."/>
            <person name="Singh A."/>
            <person name="Brown C.T."/>
            <person name="Anantharaman K."/>
            <person name="Sharon I."/>
            <person name="Hug L.A."/>
            <person name="Burstein D."/>
            <person name="Emerson J.B."/>
            <person name="Thomas B.C."/>
            <person name="Banfield J.F."/>
        </authorList>
    </citation>
    <scope>NUCLEOTIDE SEQUENCE [LARGE SCALE GENOMIC DNA]</scope>
    <source>
        <strain evidence="1">CG1_02_38_46</strain>
    </source>
</reference>
<name>A0A1J4S8B8_9BACT</name>
<evidence type="ECO:0000313" key="2">
    <source>
        <dbReference type="Proteomes" id="UP000182278"/>
    </source>
</evidence>
<dbReference type="InterPro" id="IPR037914">
    <property type="entry name" value="SpoVT-AbrB_sf"/>
</dbReference>
<gene>
    <name evidence="1" type="ORF">AUJ66_08580</name>
</gene>
<dbReference type="AlphaFoldDB" id="A0A1J4S8B8"/>
<organism evidence="1 2">
    <name type="scientific">Candidatus Desantisbacteria bacterium CG1_02_38_46</name>
    <dbReference type="NCBI Taxonomy" id="1817893"/>
    <lineage>
        <taxon>Bacteria</taxon>
        <taxon>Candidatus Desantisiibacteriota</taxon>
    </lineage>
</organism>
<evidence type="ECO:0000313" key="1">
    <source>
        <dbReference type="EMBL" id="OIN95675.1"/>
    </source>
</evidence>
<dbReference type="STRING" id="1817893.AUJ66_08580"/>
<accession>A0A1J4S8B8</accession>
<dbReference type="SUPFAM" id="SSF89447">
    <property type="entry name" value="AbrB/MazE/MraZ-like"/>
    <property type="match status" value="1"/>
</dbReference>
<sequence length="80" mass="8995">MATEEMVAMLSAEQIVLPAKIGRQVGLKKGARYILFKSGDTIILKKMELPTLSNFEKLTEWGVEFAKKRGIKPKDVLEDD</sequence>
<proteinExistence type="predicted"/>
<comment type="caution">
    <text evidence="1">The sequence shown here is derived from an EMBL/GenBank/DDBJ whole genome shotgun (WGS) entry which is preliminary data.</text>
</comment>
<dbReference type="Proteomes" id="UP000182278">
    <property type="component" value="Unassembled WGS sequence"/>
</dbReference>
<evidence type="ECO:0008006" key="3">
    <source>
        <dbReference type="Google" id="ProtNLM"/>
    </source>
</evidence>